<keyword evidence="10" id="KW-1185">Reference proteome</keyword>
<evidence type="ECO:0000256" key="4">
    <source>
        <dbReference type="ARBA" id="ARBA00022759"/>
    </source>
</evidence>
<dbReference type="Pfam" id="PF17917">
    <property type="entry name" value="RT_RNaseH"/>
    <property type="match status" value="1"/>
</dbReference>
<dbReference type="PANTHER" id="PTHR34072">
    <property type="entry name" value="ENZYMATIC POLYPROTEIN-RELATED"/>
    <property type="match status" value="1"/>
</dbReference>
<evidence type="ECO:0000256" key="3">
    <source>
        <dbReference type="ARBA" id="ARBA00022722"/>
    </source>
</evidence>
<dbReference type="Pfam" id="PF00078">
    <property type="entry name" value="RVT_1"/>
    <property type="match status" value="1"/>
</dbReference>
<evidence type="ECO:0000259" key="8">
    <source>
        <dbReference type="Pfam" id="PF17917"/>
    </source>
</evidence>
<evidence type="ECO:0000259" key="7">
    <source>
        <dbReference type="Pfam" id="PF00078"/>
    </source>
</evidence>
<dbReference type="InterPro" id="IPR041373">
    <property type="entry name" value="RT_RNaseH"/>
</dbReference>
<reference evidence="9 10" key="1">
    <citation type="journal article" date="2023" name="Hortic Res">
        <title>The complete reference genome for grapevine (Vitis vinifera L.) genetics and breeding.</title>
        <authorList>
            <person name="Shi X."/>
            <person name="Cao S."/>
            <person name="Wang X."/>
            <person name="Huang S."/>
            <person name="Wang Y."/>
            <person name="Liu Z."/>
            <person name="Liu W."/>
            <person name="Leng X."/>
            <person name="Peng Y."/>
            <person name="Wang N."/>
            <person name="Wang Y."/>
            <person name="Ma Z."/>
            <person name="Xu X."/>
            <person name="Zhang F."/>
            <person name="Xue H."/>
            <person name="Zhong H."/>
            <person name="Wang Y."/>
            <person name="Zhang K."/>
            <person name="Velt A."/>
            <person name="Avia K."/>
            <person name="Holtgrawe D."/>
            <person name="Grimplet J."/>
            <person name="Matus J.T."/>
            <person name="Ware D."/>
            <person name="Wu X."/>
            <person name="Wang H."/>
            <person name="Liu C."/>
            <person name="Fang Y."/>
            <person name="Rustenholz C."/>
            <person name="Cheng Z."/>
            <person name="Xiao H."/>
            <person name="Zhou Y."/>
        </authorList>
    </citation>
    <scope>NUCLEOTIDE SEQUENCE [LARGE SCALE GENOMIC DNA]</scope>
    <source>
        <strain evidence="10">cv. Pinot noir / PN40024</strain>
        <tissue evidence="9">Leaf</tissue>
    </source>
</reference>
<keyword evidence="5" id="KW-0378">Hydrolase</keyword>
<evidence type="ECO:0000256" key="5">
    <source>
        <dbReference type="ARBA" id="ARBA00022801"/>
    </source>
</evidence>
<evidence type="ECO:0000313" key="9">
    <source>
        <dbReference type="EMBL" id="WKA06550.1"/>
    </source>
</evidence>
<proteinExistence type="predicted"/>
<dbReference type="InterPro" id="IPR000477">
    <property type="entry name" value="RT_dom"/>
</dbReference>
<accession>A0ABY9DFS1</accession>
<keyword evidence="1" id="KW-0808">Transferase</keyword>
<evidence type="ECO:0000256" key="2">
    <source>
        <dbReference type="ARBA" id="ARBA00022695"/>
    </source>
</evidence>
<gene>
    <name evidence="9" type="ORF">VitviT2T_024445</name>
</gene>
<feature type="domain" description="Reverse transcriptase" evidence="7">
    <location>
        <begin position="1"/>
        <end position="82"/>
    </location>
</feature>
<keyword evidence="2" id="KW-0548">Nucleotidyltransferase</keyword>
<evidence type="ECO:0000313" key="10">
    <source>
        <dbReference type="Proteomes" id="UP001227230"/>
    </source>
</evidence>
<feature type="domain" description="Reverse transcriptase RNase H-like" evidence="8">
    <location>
        <begin position="172"/>
        <end position="273"/>
    </location>
</feature>
<dbReference type="SUPFAM" id="SSF56672">
    <property type="entry name" value="DNA/RNA polymerases"/>
    <property type="match status" value="1"/>
</dbReference>
<dbReference type="PANTHER" id="PTHR34072:SF57">
    <property type="entry name" value="RNA-DIRECTED DNA POLYMERASE"/>
    <property type="match status" value="1"/>
</dbReference>
<keyword evidence="6" id="KW-0695">RNA-directed DNA polymerase</keyword>
<dbReference type="InterPro" id="IPR043502">
    <property type="entry name" value="DNA/RNA_pol_sf"/>
</dbReference>
<dbReference type="CDD" id="cd01647">
    <property type="entry name" value="RT_LTR"/>
    <property type="match status" value="1"/>
</dbReference>
<dbReference type="InterPro" id="IPR043128">
    <property type="entry name" value="Rev_trsase/Diguanyl_cyclase"/>
</dbReference>
<dbReference type="EMBL" id="CP126663">
    <property type="protein sequence ID" value="WKA06550.1"/>
    <property type="molecule type" value="Genomic_DNA"/>
</dbReference>
<evidence type="ECO:0000256" key="6">
    <source>
        <dbReference type="ARBA" id="ARBA00022918"/>
    </source>
</evidence>
<evidence type="ECO:0008006" key="11">
    <source>
        <dbReference type="Google" id="ProtNLM"/>
    </source>
</evidence>
<organism evidence="9 10">
    <name type="scientific">Vitis vinifera</name>
    <name type="common">Grape</name>
    <dbReference type="NCBI Taxonomy" id="29760"/>
    <lineage>
        <taxon>Eukaryota</taxon>
        <taxon>Viridiplantae</taxon>
        <taxon>Streptophyta</taxon>
        <taxon>Embryophyta</taxon>
        <taxon>Tracheophyta</taxon>
        <taxon>Spermatophyta</taxon>
        <taxon>Magnoliopsida</taxon>
        <taxon>eudicotyledons</taxon>
        <taxon>Gunneridae</taxon>
        <taxon>Pentapetalae</taxon>
        <taxon>rosids</taxon>
        <taxon>Vitales</taxon>
        <taxon>Vitaceae</taxon>
        <taxon>Viteae</taxon>
        <taxon>Vitis</taxon>
    </lineage>
</organism>
<sequence>MSFGLCNAPATFQRCMLSIFSDMVERIMEVFMDDITVYGGTFEECLINLEAVLHRCIEKDLVLNWEKCHFMVRQGIVLGHIISEKGIEVDKAKVELIVKLPSPTTIKGVRQFLGHAGFYRRFIKGFSSLSKPLCELLAKDAKFIWDERFQNSFDQLKKFLTTTPIVRAPNWQLPFELMCDASDFAIGVVLGQREGGKPYVIYYASKTLNEAQRNYTTTEKELLVVVFALDKFRAYLVGSFIIVFTDHSALKYLLTKQDAKARLIRWILLLQEFDLQIKDKKGVENVVVDHLSRLVIAHNSHVLPINDDFLEESLMFLVKTPWYAHIANYLVIGEIPSEWNAQDMKHFF</sequence>
<dbReference type="Gene3D" id="3.30.70.270">
    <property type="match status" value="2"/>
</dbReference>
<dbReference type="Proteomes" id="UP001227230">
    <property type="component" value="Chromosome 16"/>
</dbReference>
<keyword evidence="3" id="KW-0540">Nuclease</keyword>
<evidence type="ECO:0000256" key="1">
    <source>
        <dbReference type="ARBA" id="ARBA00022679"/>
    </source>
</evidence>
<name>A0ABY9DFS1_VITVI</name>
<dbReference type="CDD" id="cd09274">
    <property type="entry name" value="RNase_HI_RT_Ty3"/>
    <property type="match status" value="1"/>
</dbReference>
<keyword evidence="4" id="KW-0255">Endonuclease</keyword>
<protein>
    <recommendedName>
        <fullName evidence="11">Retrovirus-related Pol polyprotein from transposon 17.6</fullName>
    </recommendedName>
</protein>